<evidence type="ECO:0000313" key="1">
    <source>
        <dbReference type="EMBL" id="SES42385.1"/>
    </source>
</evidence>
<accession>A0A1H9X8C6</accession>
<gene>
    <name evidence="1" type="ORF">SAMN05216199_3492</name>
</gene>
<keyword evidence="2" id="KW-1185">Reference proteome</keyword>
<dbReference type="Proteomes" id="UP000199019">
    <property type="component" value="Unassembled WGS sequence"/>
</dbReference>
<proteinExistence type="predicted"/>
<protein>
    <submittedName>
        <fullName evidence="1">Uncharacterized protein</fullName>
    </submittedName>
</protein>
<name>A0A1H9X8C6_9MICO</name>
<sequence>MNRYLWSIDATTDLHVIGATDPLTDWAPDEVWGVHDTHAVLERIGQLIQPSVRSTYSSAETVLHLIVTDSPGRSAFWGVPHMEGADPVLMARGDDLEVMLHREQDGALGLLYFAEAADRRPGQSMSTNILDEYTSYVDNEKSFYFSDDGLPSIVVFEAGDGFFERERYFEETDRHGVEAPVEGRPMVQVRRRYNRDAPEIFITGPASSFVGYVVEFGTHLIFVSPDLGGQPRADVAALLLEAVSYWVRECVVRGGLTPPTLRCHLVVSPGPAEQWTRLKDAATARQPVLAIRADSTVNLRFTDLFVAELQEETNVAERHLVAALLTDLFAVDARDVNPLVNAVAPLGPKRMLNAFNENDTPDMRAERLPAPLTGHGQVTAQILDELGEWLRDPSGAGLPVGPLTGSDRSGTLNKAVGHLFTLVETEIARYDQQALLKYLVAQNEALIHFAKYNARVLRSRLACFGAGAETTRELVEHRSESATAQRANRFLIEYVAAQPPLGERLPTTRDYYRLLGLAQEIIERGTASDFLHYKLADFDVSILESGRLGMSRDEPVDKAMQTYVEAAGARAIRTATEPPPDGPKVAPGPDIVTESADAMRSEYGFTLRDLREVCGGLLDLGTADQVTRIARADALAQVASSRDLNPGVVDTVLKAMSLTARREFMEIGPDAVPWRFNRNMSYVRRPLILQGDELVFGFRSVLNTGPYWFTSLISGRLQANAKTQAMKAYVSEARGRINDGYAADVAERLRSLGFSAQLSVSKIGGARIADSDGLDLGDIDVLAWHPDTRTVLAVEAKDFEVARTPSEMSHEIAKLFMGKQGKKPERSTVDKHARRIDWLGANIGTVLAHVGANAGLAVTTVAGVIVTSEPLVTPLATSSSIPIIPFADLNLDTLGFNAMPAKSSGRPRRRTS</sequence>
<dbReference type="AlphaFoldDB" id="A0A1H9X8C6"/>
<evidence type="ECO:0000313" key="2">
    <source>
        <dbReference type="Proteomes" id="UP000199019"/>
    </source>
</evidence>
<organism evidence="1 2">
    <name type="scientific">Pedococcus cremeus</name>
    <dbReference type="NCBI Taxonomy" id="587636"/>
    <lineage>
        <taxon>Bacteria</taxon>
        <taxon>Bacillati</taxon>
        <taxon>Actinomycetota</taxon>
        <taxon>Actinomycetes</taxon>
        <taxon>Micrococcales</taxon>
        <taxon>Intrasporangiaceae</taxon>
        <taxon>Pedococcus</taxon>
    </lineage>
</organism>
<reference evidence="2" key="1">
    <citation type="submission" date="2016-10" db="EMBL/GenBank/DDBJ databases">
        <authorList>
            <person name="Varghese N."/>
            <person name="Submissions S."/>
        </authorList>
    </citation>
    <scope>NUCLEOTIDE SEQUENCE [LARGE SCALE GENOMIC DNA]</scope>
    <source>
        <strain evidence="2">CGMCC 1.6963</strain>
    </source>
</reference>
<dbReference type="STRING" id="587636.SAMN05216199_3492"/>
<dbReference type="EMBL" id="FOHB01000007">
    <property type="protein sequence ID" value="SES42385.1"/>
    <property type="molecule type" value="Genomic_DNA"/>
</dbReference>